<dbReference type="InterPro" id="IPR016166">
    <property type="entry name" value="FAD-bd_PCMH"/>
</dbReference>
<name>D7G4V3_ECTSI</name>
<feature type="domain" description="2Fe-2S ferredoxin-type" evidence="22">
    <location>
        <begin position="19"/>
        <end position="105"/>
    </location>
</feature>
<keyword evidence="13" id="KW-0520">NAD</keyword>
<dbReference type="GO" id="GO:0051537">
    <property type="term" value="F:2 iron, 2 sulfur cluster binding"/>
    <property type="evidence" value="ECO:0007669"/>
    <property type="project" value="UniProtKB-KW"/>
</dbReference>
<evidence type="ECO:0000256" key="2">
    <source>
        <dbReference type="ARBA" id="ARBA00004275"/>
    </source>
</evidence>
<feature type="binding site" evidence="20">
    <location>
        <position position="921"/>
    </location>
    <ligand>
        <name>Mo-molybdopterin</name>
        <dbReference type="ChEBI" id="CHEBI:71302"/>
    </ligand>
    <ligandPart>
        <name>Mo</name>
        <dbReference type="ChEBI" id="CHEBI:28685"/>
    </ligandPart>
</feature>
<dbReference type="PANTHER" id="PTHR45444">
    <property type="entry name" value="XANTHINE DEHYDROGENASE"/>
    <property type="match status" value="1"/>
</dbReference>
<feature type="binding site" evidence="19">
    <location>
        <begin position="351"/>
        <end position="358"/>
    </location>
    <ligand>
        <name>FAD</name>
        <dbReference type="ChEBI" id="CHEBI:57692"/>
    </ligand>
</feature>
<evidence type="ECO:0000256" key="10">
    <source>
        <dbReference type="ARBA" id="ARBA00023002"/>
    </source>
</evidence>
<feature type="binding site" evidence="19">
    <location>
        <position position="1164"/>
    </location>
    <ligand>
        <name>substrate</name>
    </ligand>
</feature>
<dbReference type="PROSITE" id="PS51085">
    <property type="entry name" value="2FE2S_FER_2"/>
    <property type="match status" value="1"/>
</dbReference>
<keyword evidence="5 20" id="KW-0500">Molybdenum</keyword>
<dbReference type="InterPro" id="IPR012675">
    <property type="entry name" value="Beta-grasp_dom_sf"/>
</dbReference>
<dbReference type="InterPro" id="IPR037165">
    <property type="entry name" value="AldOxase/xan_DH_Mopterin-bd_sf"/>
</dbReference>
<dbReference type="Pfam" id="PF02738">
    <property type="entry name" value="MoCoBD_1"/>
    <property type="match status" value="1"/>
</dbReference>
<keyword evidence="6" id="KW-0285">Flavoprotein</keyword>
<evidence type="ECO:0000256" key="15">
    <source>
        <dbReference type="ARBA" id="ARBA00034078"/>
    </source>
</evidence>
<dbReference type="InterPro" id="IPR046867">
    <property type="entry name" value="AldOxase/xan_DH_MoCoBD2"/>
</dbReference>
<dbReference type="InterPro" id="IPR001041">
    <property type="entry name" value="2Fe-2S_ferredoxin-type"/>
</dbReference>
<comment type="cofactor">
    <cofactor evidence="1 19">
        <name>FAD</name>
        <dbReference type="ChEBI" id="CHEBI:57692"/>
    </cofactor>
</comment>
<sequence length="1506" mass="161176">MPTENDYGADDSQKGTCRDHLVFFVNGAKQVVKDAQPQTTLLQHLRAVGLTGTKLGCGEGGCGACTVMVSSFDSEKKQITHAAVNACLAPMCSVDWCHVTTVEGVGTMRQGLHPVQKRIAEMHGSQCGFCTPGIVMALYALLRSNPAATAAEIEDGLDGNLCRCTGYRPILDAAKSLGVDGGRRAGCCRGDSGGCPCLESKAETASTSENDNDNDTTTVVDDQDKDQVLSETSSILSTAATDGSAVPPSGPLSVSASGDDETAENEIAKVVGGGRGGGSRCSEKRECTISRARDSRYSTRYTDVSEPIFPAELMLKTPSAVSIVGDSVTWHCPTSLSELLRLKAEYPKARIVAGNTRVGIEVKFKGMHYPVLISPARVPELHAITQGSSDDGGVSIGGAASLSSVEHALAEIDGRKRGAGGGNGGAAGACVDMLRWFASTQIRNVACLAGNLATASPTSDMNPLLAACGADVVLQSIRGGERRVKVRDFFGGYRKVAMEEDEVIVAVFLPNAASKKEDGGQSPPPSTFEFIRPFKQARRREDDISIVTGGIRLMLEPRGGKWIVMDTSMCFGGMAPTTVAAPLTEVYLVGNEWSAETMGEAYELLAQDMPLSSSAPGGQCEYRRALPPSFLFKFFIEVSLRLEALSVESDGQLPPPPVIGDADRSAATNFVTAPKPLSRGEQEYTPRTGGMQKARPQPHTPVVRDEEATGRTENTKTKKAALEGGVGDPVPHKSADLQVTGEAIFTDDMPSPVGTLFVGLVLSTKPHAKLLEVDASPALEVEGVLRFVGAGDVTPERNGIGAIVVDEEVFAVDEVHCVGQVIGAVLAESAAIAESAAKLVTVRYEELPSIMTIEDAIAAESYYGDRHTIVDGDVDSALKDADVVVEGEMAIGAQEHFYLETNTTLAVPGEAESLEVFASTQNPTLTQDFCSKVCGIARNKVVCRTKRMGGAFGGKETRSIFLSCVAALGAHLTKRPVRICLDRDVDMQITGHRHAFLAKYKAGATKDGKLVGMGVTLYNNAGCSLELSSAVMDRALFSIDNCYSWPALRVKGLVCKTNQASHTAFRGFGGPQGMLVTETVMDHLASSLEMDSFVLRTLNLYKPEEPTHFGQPLEAWNIPAAWKEMQQWAAIEHRRKEVDAFNSSSRYRKRGLAVVPTKFGISFTVRFLNQAGALVHVYLDGTVLVSHGGTEMGQGLHTKVCQVVANEFNIDVEKVHISETATDRVANTTPTAASMSTDLYGMAALDACEQITERLRPVMAQLPEGTPFATIVQAAYFQRIQLSAQGFYIVHAERCNYDFDMETTNNRDRGLPFNYFTQGVAASEVEIDCLTGDAKVMRADILMDIGTSVNPAIDIGQIEGAFIQGYGWCTMEETSWGDSEHLWVKPGQLFTKGPGTYKIPSFNDVPSDMRVKLMDRANAFAVHSSKAVGEPPFFLASSAFLAIKDAVASARKDHNKGKASFFRLNSPASSERIRTACLDGIMERSAAAEDGEGPVHVSDYQAKGSW</sequence>
<feature type="active site" description="Proton acceptor" evidence="18">
    <location>
        <position position="1430"/>
    </location>
</feature>
<feature type="region of interest" description="Disordered" evidence="21">
    <location>
        <begin position="675"/>
        <end position="716"/>
    </location>
</feature>
<feature type="binding site" evidence="20">
    <location>
        <position position="1066"/>
    </location>
    <ligand>
        <name>Mo-molybdopterin</name>
        <dbReference type="ChEBI" id="CHEBI:71302"/>
    </ligand>
    <ligandPart>
        <name>Mo</name>
        <dbReference type="ChEBI" id="CHEBI:28685"/>
    </ligandPart>
</feature>
<dbReference type="Gene3D" id="3.30.465.10">
    <property type="match status" value="1"/>
</dbReference>
<dbReference type="InterPro" id="IPR002888">
    <property type="entry name" value="2Fe-2S-bd"/>
</dbReference>
<feature type="binding site" evidence="19">
    <location>
        <position position="437"/>
    </location>
    <ligand>
        <name>FAD</name>
        <dbReference type="ChEBI" id="CHEBI:57692"/>
    </ligand>
</feature>
<comment type="cofactor">
    <cofactor evidence="20">
        <name>Mo-molybdopterin</name>
        <dbReference type="ChEBI" id="CHEBI:71302"/>
    </cofactor>
    <text evidence="20">Binds 1 Mo-molybdopterin (Mo-MPT) cofactor per subunit.</text>
</comment>
<dbReference type="FunFam" id="3.90.1170.50:FF:000001">
    <property type="entry name" value="Aldehyde oxidase 1"/>
    <property type="match status" value="1"/>
</dbReference>
<dbReference type="GO" id="GO:0005777">
    <property type="term" value="C:peroxisome"/>
    <property type="evidence" value="ECO:0007669"/>
    <property type="project" value="UniProtKB-SubCell"/>
</dbReference>
<keyword evidence="11 20" id="KW-0408">Iron</keyword>
<feature type="binding site" evidence="20">
    <location>
        <position position="127"/>
    </location>
    <ligand>
        <name>[2Fe-2S] cluster</name>
        <dbReference type="ChEBI" id="CHEBI:190135"/>
        <label>2</label>
    </ligand>
</feature>
<feature type="binding site" evidence="20">
    <location>
        <position position="65"/>
    </location>
    <ligand>
        <name>[2Fe-2S] cluster</name>
        <dbReference type="ChEBI" id="CHEBI:190135"/>
        <label>1</label>
    </ligand>
</feature>
<dbReference type="SUPFAM" id="SSF47741">
    <property type="entry name" value="CO dehydrogenase ISP C-domain like"/>
    <property type="match status" value="1"/>
</dbReference>
<evidence type="ECO:0000256" key="17">
    <source>
        <dbReference type="ARBA" id="ARBA00049517"/>
    </source>
</evidence>
<dbReference type="EC" id="1.17.1.4" evidence="4"/>
<dbReference type="InterPro" id="IPR036884">
    <property type="entry name" value="2Fe-2S-bd_dom_sf"/>
</dbReference>
<dbReference type="SUPFAM" id="SSF54665">
    <property type="entry name" value="CO dehydrogenase molybdoprotein N-domain-like"/>
    <property type="match status" value="1"/>
</dbReference>
<evidence type="ECO:0000256" key="8">
    <source>
        <dbReference type="ARBA" id="ARBA00022723"/>
    </source>
</evidence>
<feature type="binding site" evidence="20">
    <location>
        <position position="57"/>
    </location>
    <ligand>
        <name>[2Fe-2S] cluster</name>
        <dbReference type="ChEBI" id="CHEBI:190135"/>
        <label>1</label>
    </ligand>
</feature>
<dbReference type="Gene3D" id="3.10.20.30">
    <property type="match status" value="1"/>
</dbReference>
<dbReference type="SUPFAM" id="SSF56176">
    <property type="entry name" value="FAD-binding/transporter-associated domain-like"/>
    <property type="match status" value="1"/>
</dbReference>
<dbReference type="PANTHER" id="PTHR45444:SF3">
    <property type="entry name" value="XANTHINE DEHYDROGENASE"/>
    <property type="match status" value="1"/>
</dbReference>
<dbReference type="FunFam" id="3.30.465.10:FF:000004">
    <property type="entry name" value="Xanthine dehydrogenase/oxidase"/>
    <property type="match status" value="1"/>
</dbReference>
<dbReference type="OMA" id="QCRWKVG"/>
<feature type="binding site" evidence="19">
    <location>
        <position position="460"/>
    </location>
    <ligand>
        <name>FAD</name>
        <dbReference type="ChEBI" id="CHEBI:57692"/>
    </ligand>
</feature>
<comment type="similarity">
    <text evidence="3">Belongs to the xanthine dehydrogenase family.</text>
</comment>
<dbReference type="InterPro" id="IPR008274">
    <property type="entry name" value="AldOxase/xan_DH_MoCoBD1"/>
</dbReference>
<dbReference type="InterPro" id="IPR016169">
    <property type="entry name" value="FAD-bd_PCMH_sub2"/>
</dbReference>
<comment type="catalytic activity">
    <reaction evidence="17">
        <text>hypoxanthine + NAD(+) + H2O = xanthine + NADH + H(+)</text>
        <dbReference type="Rhea" id="RHEA:24670"/>
        <dbReference type="ChEBI" id="CHEBI:15377"/>
        <dbReference type="ChEBI" id="CHEBI:15378"/>
        <dbReference type="ChEBI" id="CHEBI:17368"/>
        <dbReference type="ChEBI" id="CHEBI:17712"/>
        <dbReference type="ChEBI" id="CHEBI:57540"/>
        <dbReference type="ChEBI" id="CHEBI:57945"/>
        <dbReference type="EC" id="1.17.1.4"/>
    </reaction>
</comment>
<organism evidence="24 25">
    <name type="scientific">Ectocarpus siliculosus</name>
    <name type="common">Brown alga</name>
    <name type="synonym">Conferva siliculosa</name>
    <dbReference type="NCBI Taxonomy" id="2880"/>
    <lineage>
        <taxon>Eukaryota</taxon>
        <taxon>Sar</taxon>
        <taxon>Stramenopiles</taxon>
        <taxon>Ochrophyta</taxon>
        <taxon>PX clade</taxon>
        <taxon>Phaeophyceae</taxon>
        <taxon>Ectocarpales</taxon>
        <taxon>Ectocarpaceae</taxon>
        <taxon>Ectocarpus</taxon>
    </lineage>
</organism>
<dbReference type="Pfam" id="PF20256">
    <property type="entry name" value="MoCoBD_2"/>
    <property type="match status" value="1"/>
</dbReference>
<feature type="binding site" evidence="20">
    <location>
        <position position="87"/>
    </location>
    <ligand>
        <name>[2Fe-2S] cluster</name>
        <dbReference type="ChEBI" id="CHEBI:190135"/>
        <label>1</label>
    </ligand>
</feature>
<dbReference type="Pfam" id="PF01799">
    <property type="entry name" value="Fer2_2"/>
    <property type="match status" value="1"/>
</dbReference>
<evidence type="ECO:0000256" key="6">
    <source>
        <dbReference type="ARBA" id="ARBA00022630"/>
    </source>
</evidence>
<dbReference type="FunFam" id="3.30.365.10:FF:000001">
    <property type="entry name" value="Xanthine dehydrogenase oxidase"/>
    <property type="match status" value="1"/>
</dbReference>
<comment type="catalytic activity">
    <reaction evidence="16">
        <text>xanthine + NAD(+) + H2O = urate + NADH + H(+)</text>
        <dbReference type="Rhea" id="RHEA:16669"/>
        <dbReference type="ChEBI" id="CHEBI:15377"/>
        <dbReference type="ChEBI" id="CHEBI:15378"/>
        <dbReference type="ChEBI" id="CHEBI:17712"/>
        <dbReference type="ChEBI" id="CHEBI:17775"/>
        <dbReference type="ChEBI" id="CHEBI:57540"/>
        <dbReference type="ChEBI" id="CHEBI:57945"/>
        <dbReference type="EC" id="1.17.1.4"/>
    </reaction>
</comment>
<dbReference type="FunFam" id="3.10.20.30:FF:000015">
    <property type="entry name" value="Aldehyde oxidase 1"/>
    <property type="match status" value="1"/>
</dbReference>
<dbReference type="GO" id="GO:0005506">
    <property type="term" value="F:iron ion binding"/>
    <property type="evidence" value="ECO:0007669"/>
    <property type="project" value="InterPro"/>
</dbReference>
<dbReference type="SMART" id="SM01092">
    <property type="entry name" value="CO_deh_flav_C"/>
    <property type="match status" value="1"/>
</dbReference>
<dbReference type="eggNOG" id="KOG0430">
    <property type="taxonomic scope" value="Eukaryota"/>
</dbReference>
<feature type="binding site" evidence="20">
    <location>
        <position position="130"/>
    </location>
    <ligand>
        <name>[2Fe-2S] cluster</name>
        <dbReference type="ChEBI" id="CHEBI:190135"/>
        <label>2</label>
    </ligand>
</feature>
<evidence type="ECO:0000256" key="7">
    <source>
        <dbReference type="ARBA" id="ARBA00022714"/>
    </source>
</evidence>
<dbReference type="Proteomes" id="UP000002630">
    <property type="component" value="Linkage Group LG08"/>
</dbReference>
<dbReference type="InterPro" id="IPR036856">
    <property type="entry name" value="Ald_Oxase/Xan_DH_a/b_sf"/>
</dbReference>
<keyword evidence="10" id="KW-0560">Oxidoreductase</keyword>
<comment type="cofactor">
    <cofactor evidence="20">
        <name>[2Fe-2S] cluster</name>
        <dbReference type="ChEBI" id="CHEBI:190135"/>
    </cofactor>
    <text evidence="20">Binds 2 [2Fe-2S] clusters.</text>
</comment>
<dbReference type="InterPro" id="IPR016208">
    <property type="entry name" value="Ald_Oxase/xanthine_DH-like"/>
</dbReference>
<comment type="cofactor">
    <cofactor evidence="15">
        <name>[2Fe-2S] cluster</name>
        <dbReference type="ChEBI" id="CHEBI:190135"/>
    </cofactor>
</comment>
<dbReference type="Gene3D" id="3.30.365.10">
    <property type="entry name" value="Aldehyde oxidase/xanthine dehydrogenase, molybdopterin binding domain"/>
    <property type="match status" value="4"/>
</dbReference>
<keyword evidence="25" id="KW-1185">Reference proteome</keyword>
<dbReference type="NCBIfam" id="TIGR02963">
    <property type="entry name" value="xanthine_xdhA"/>
    <property type="match status" value="1"/>
</dbReference>
<dbReference type="OrthoDB" id="8300278at2759"/>
<keyword evidence="8 20" id="KW-0479">Metal-binding</keyword>
<dbReference type="InterPro" id="IPR000674">
    <property type="entry name" value="Ald_Oxase/Xan_DH_a/b"/>
</dbReference>
<accession>D7G4V3</accession>
<dbReference type="GO" id="GO:0004854">
    <property type="term" value="F:xanthine dehydrogenase activity"/>
    <property type="evidence" value="ECO:0007669"/>
    <property type="project" value="UniProtKB-EC"/>
</dbReference>
<evidence type="ECO:0000259" key="23">
    <source>
        <dbReference type="PROSITE" id="PS51387"/>
    </source>
</evidence>
<dbReference type="InterPro" id="IPR014307">
    <property type="entry name" value="Xanthine_DH_ssu"/>
</dbReference>
<dbReference type="GO" id="GO:0071949">
    <property type="term" value="F:FAD binding"/>
    <property type="evidence" value="ECO:0007669"/>
    <property type="project" value="InterPro"/>
</dbReference>
<feature type="region of interest" description="Disordered" evidence="21">
    <location>
        <begin position="203"/>
        <end position="263"/>
    </location>
</feature>
<feature type="binding site" evidence="20">
    <location>
        <position position="62"/>
    </location>
    <ligand>
        <name>[2Fe-2S] cluster</name>
        <dbReference type="ChEBI" id="CHEBI:190135"/>
        <label>1</label>
    </ligand>
</feature>
<feature type="binding site" evidence="20">
    <location>
        <position position="162"/>
    </location>
    <ligand>
        <name>[2Fe-2S] cluster</name>
        <dbReference type="ChEBI" id="CHEBI:190135"/>
        <label>2</label>
    </ligand>
</feature>
<dbReference type="Gene3D" id="1.10.150.120">
    <property type="entry name" value="[2Fe-2S]-binding domain"/>
    <property type="match status" value="1"/>
</dbReference>
<evidence type="ECO:0000313" key="25">
    <source>
        <dbReference type="Proteomes" id="UP000002630"/>
    </source>
</evidence>
<dbReference type="Gene3D" id="3.30.43.10">
    <property type="entry name" value="Uridine Diphospho-n-acetylenolpyruvylglucosamine Reductase, domain 2"/>
    <property type="match status" value="1"/>
</dbReference>
<feature type="domain" description="FAD-binding PCMH-type" evidence="23">
    <location>
        <begin position="323"/>
        <end position="514"/>
    </location>
</feature>
<dbReference type="Pfam" id="PF03450">
    <property type="entry name" value="CO_deh_flav_C"/>
    <property type="match status" value="1"/>
</dbReference>
<dbReference type="SUPFAM" id="SSF54292">
    <property type="entry name" value="2Fe-2S ferredoxin-like"/>
    <property type="match status" value="1"/>
</dbReference>
<keyword evidence="9 19" id="KW-0274">FAD</keyword>
<feature type="binding site" evidence="19">
    <location>
        <position position="1068"/>
    </location>
    <ligand>
        <name>substrate</name>
    </ligand>
</feature>
<dbReference type="EMBL" id="FN649733">
    <property type="protein sequence ID" value="CBJ27196.1"/>
    <property type="molecule type" value="Genomic_DNA"/>
</dbReference>
<dbReference type="InterPro" id="IPR036010">
    <property type="entry name" value="2Fe-2S_ferredoxin-like_sf"/>
</dbReference>
<evidence type="ECO:0000256" key="4">
    <source>
        <dbReference type="ARBA" id="ARBA00013123"/>
    </source>
</evidence>
<dbReference type="InterPro" id="IPR036683">
    <property type="entry name" value="CO_DH_flav_C_dom_sf"/>
</dbReference>
<dbReference type="InterPro" id="IPR016167">
    <property type="entry name" value="FAD-bd_PCMH_sub1"/>
</dbReference>
<dbReference type="EMBL" id="FN648796">
    <property type="protein sequence ID" value="CBJ27196.1"/>
    <property type="molecule type" value="Genomic_DNA"/>
</dbReference>
<dbReference type="FunFam" id="3.30.365.10:FF:000004">
    <property type="entry name" value="Xanthine dehydrogenase oxidase"/>
    <property type="match status" value="1"/>
</dbReference>
<feature type="compositionally biased region" description="Polar residues" evidence="21">
    <location>
        <begin position="229"/>
        <end position="241"/>
    </location>
</feature>
<evidence type="ECO:0000256" key="1">
    <source>
        <dbReference type="ARBA" id="ARBA00001974"/>
    </source>
</evidence>
<comment type="subcellular location">
    <subcellularLocation>
        <location evidence="2">Peroxisome</location>
    </subcellularLocation>
</comment>
<dbReference type="PIRSF" id="PIRSF000127">
    <property type="entry name" value="Xanthine_DH"/>
    <property type="match status" value="1"/>
</dbReference>
<feature type="binding site" evidence="20">
    <location>
        <position position="952"/>
    </location>
    <ligand>
        <name>Mo-molybdopterin</name>
        <dbReference type="ChEBI" id="CHEBI:71302"/>
    </ligand>
    <ligandPart>
        <name>Mo</name>
        <dbReference type="ChEBI" id="CHEBI:28685"/>
    </ligandPart>
</feature>
<evidence type="ECO:0000256" key="21">
    <source>
        <dbReference type="SAM" id="MobiDB-lite"/>
    </source>
</evidence>
<evidence type="ECO:0000259" key="22">
    <source>
        <dbReference type="PROSITE" id="PS51085"/>
    </source>
</evidence>
<keyword evidence="14" id="KW-0576">Peroxisome</keyword>
<feature type="compositionally biased region" description="Basic and acidic residues" evidence="21">
    <location>
        <begin position="702"/>
        <end position="716"/>
    </location>
</feature>
<feature type="binding site" evidence="19">
    <location>
        <position position="1034"/>
    </location>
    <ligand>
        <name>substrate</name>
    </ligand>
</feature>
<dbReference type="Pfam" id="PF00941">
    <property type="entry name" value="FAD_binding_5"/>
    <property type="match status" value="1"/>
</dbReference>
<dbReference type="InParanoid" id="D7G4V3"/>
<evidence type="ECO:0000256" key="16">
    <source>
        <dbReference type="ARBA" id="ARBA00049017"/>
    </source>
</evidence>
<keyword evidence="7 20" id="KW-0001">2Fe-2S</keyword>
<protein>
    <recommendedName>
        <fullName evidence="4">xanthine dehydrogenase</fullName>
        <ecNumber evidence="4">1.17.1.4</ecNumber>
    </recommendedName>
</protein>
<dbReference type="Pfam" id="PF00111">
    <property type="entry name" value="Fer2"/>
    <property type="match status" value="1"/>
</dbReference>
<gene>
    <name evidence="24" type="ORF">Esi_0058_0108</name>
</gene>
<dbReference type="InterPro" id="IPR036318">
    <property type="entry name" value="FAD-bd_PCMH-like_sf"/>
</dbReference>
<evidence type="ECO:0000256" key="19">
    <source>
        <dbReference type="PIRSR" id="PIRSR000127-2"/>
    </source>
</evidence>
<evidence type="ECO:0000256" key="5">
    <source>
        <dbReference type="ARBA" id="ARBA00022505"/>
    </source>
</evidence>
<dbReference type="FunFam" id="3.30.43.10:FF:000001">
    <property type="entry name" value="Xanthine dehydrogenase/oxidase"/>
    <property type="match status" value="1"/>
</dbReference>
<dbReference type="PROSITE" id="PS51387">
    <property type="entry name" value="FAD_PCMH"/>
    <property type="match status" value="1"/>
</dbReference>
<dbReference type="InterPro" id="IPR006058">
    <property type="entry name" value="2Fe2S_fd_BS"/>
</dbReference>
<evidence type="ECO:0000256" key="14">
    <source>
        <dbReference type="ARBA" id="ARBA00023140"/>
    </source>
</evidence>
<dbReference type="Gene3D" id="3.90.1170.50">
    <property type="entry name" value="Aldehyde oxidase/xanthine dehydrogenase, a/b hammerhead"/>
    <property type="match status" value="1"/>
</dbReference>
<feature type="binding site" evidence="20">
    <location>
        <position position="1233"/>
    </location>
    <ligand>
        <name>Mo-molybdopterin</name>
        <dbReference type="ChEBI" id="CHEBI:71302"/>
    </ligand>
    <ligandPart>
        <name>Mo</name>
        <dbReference type="ChEBI" id="CHEBI:28685"/>
    </ligandPart>
</feature>
<dbReference type="STRING" id="2880.D7G4V3"/>
<feature type="binding site" evidence="20">
    <location>
        <position position="164"/>
    </location>
    <ligand>
        <name>[2Fe-2S] cluster</name>
        <dbReference type="ChEBI" id="CHEBI:190135"/>
        <label>2</label>
    </ligand>
</feature>
<evidence type="ECO:0000256" key="3">
    <source>
        <dbReference type="ARBA" id="ARBA00006849"/>
    </source>
</evidence>
<dbReference type="InterPro" id="IPR002346">
    <property type="entry name" value="Mopterin_DH_FAD-bd"/>
</dbReference>
<evidence type="ECO:0000313" key="24">
    <source>
        <dbReference type="EMBL" id="CBJ27196.1"/>
    </source>
</evidence>
<keyword evidence="12 20" id="KW-0411">Iron-sulfur</keyword>
<dbReference type="Gene3D" id="3.30.390.50">
    <property type="entry name" value="CO dehydrogenase flavoprotein, C-terminal domain"/>
    <property type="match status" value="1"/>
</dbReference>
<feature type="binding site" evidence="19">
    <location>
        <position position="956"/>
    </location>
    <ligand>
        <name>substrate</name>
    </ligand>
</feature>
<evidence type="ECO:0000256" key="18">
    <source>
        <dbReference type="PIRSR" id="PIRSR000127-1"/>
    </source>
</evidence>
<evidence type="ECO:0000256" key="9">
    <source>
        <dbReference type="ARBA" id="ARBA00022827"/>
    </source>
</evidence>
<dbReference type="PROSITE" id="PS00197">
    <property type="entry name" value="2FE2S_FER_1"/>
    <property type="match status" value="1"/>
</dbReference>
<evidence type="ECO:0000256" key="11">
    <source>
        <dbReference type="ARBA" id="ARBA00023004"/>
    </source>
</evidence>
<proteinExistence type="inferred from homology"/>
<dbReference type="SUPFAM" id="SSF55447">
    <property type="entry name" value="CO dehydrogenase flavoprotein C-terminal domain-like"/>
    <property type="match status" value="1"/>
</dbReference>
<feature type="binding site" evidence="19">
    <location>
        <position position="535"/>
    </location>
    <ligand>
        <name>FAD</name>
        <dbReference type="ChEBI" id="CHEBI:57692"/>
    </ligand>
</feature>
<evidence type="ECO:0000256" key="20">
    <source>
        <dbReference type="PIRSR" id="PIRSR000127-3"/>
    </source>
</evidence>
<evidence type="ECO:0000256" key="13">
    <source>
        <dbReference type="ARBA" id="ARBA00023027"/>
    </source>
</evidence>
<dbReference type="Pfam" id="PF01315">
    <property type="entry name" value="Ald_Xan_dh_C"/>
    <property type="match status" value="1"/>
</dbReference>
<dbReference type="InterPro" id="IPR005107">
    <property type="entry name" value="CO_DH_flav_C"/>
</dbReference>
<evidence type="ECO:0000256" key="12">
    <source>
        <dbReference type="ARBA" id="ARBA00023014"/>
    </source>
</evidence>
<reference evidence="24 25" key="1">
    <citation type="journal article" date="2010" name="Nature">
        <title>The Ectocarpus genome and the independent evolution of multicellularity in brown algae.</title>
        <authorList>
            <person name="Cock J.M."/>
            <person name="Sterck L."/>
            <person name="Rouze P."/>
            <person name="Scornet D."/>
            <person name="Allen A.E."/>
            <person name="Amoutzias G."/>
            <person name="Anthouard V."/>
            <person name="Artiguenave F."/>
            <person name="Aury J.M."/>
            <person name="Badger J.H."/>
            <person name="Beszteri B."/>
            <person name="Billiau K."/>
            <person name="Bonnet E."/>
            <person name="Bothwell J.H."/>
            <person name="Bowler C."/>
            <person name="Boyen C."/>
            <person name="Brownlee C."/>
            <person name="Carrano C.J."/>
            <person name="Charrier B."/>
            <person name="Cho G.Y."/>
            <person name="Coelho S.M."/>
            <person name="Collen J."/>
            <person name="Corre E."/>
            <person name="Da Silva C."/>
            <person name="Delage L."/>
            <person name="Delaroque N."/>
            <person name="Dittami S.M."/>
            <person name="Doulbeau S."/>
            <person name="Elias M."/>
            <person name="Farnham G."/>
            <person name="Gachon C.M."/>
            <person name="Gschloessl B."/>
            <person name="Heesch S."/>
            <person name="Jabbari K."/>
            <person name="Jubin C."/>
            <person name="Kawai H."/>
            <person name="Kimura K."/>
            <person name="Kloareg B."/>
            <person name="Kupper F.C."/>
            <person name="Lang D."/>
            <person name="Le Bail A."/>
            <person name="Leblanc C."/>
            <person name="Lerouge P."/>
            <person name="Lohr M."/>
            <person name="Lopez P.J."/>
            <person name="Martens C."/>
            <person name="Maumus F."/>
            <person name="Michel G."/>
            <person name="Miranda-Saavedra D."/>
            <person name="Morales J."/>
            <person name="Moreau H."/>
            <person name="Motomura T."/>
            <person name="Nagasato C."/>
            <person name="Napoli C.A."/>
            <person name="Nelson D.R."/>
            <person name="Nyvall-Collen P."/>
            <person name="Peters A.F."/>
            <person name="Pommier C."/>
            <person name="Potin P."/>
            <person name="Poulain J."/>
            <person name="Quesneville H."/>
            <person name="Read B."/>
            <person name="Rensing S.A."/>
            <person name="Ritter A."/>
            <person name="Rousvoal S."/>
            <person name="Samanta M."/>
            <person name="Samson G."/>
            <person name="Schroeder D.C."/>
            <person name="Segurens B."/>
            <person name="Strittmatter M."/>
            <person name="Tonon T."/>
            <person name="Tregear J.W."/>
            <person name="Valentin K."/>
            <person name="von Dassow P."/>
            <person name="Yamagishi T."/>
            <person name="Van de Peer Y."/>
            <person name="Wincker P."/>
        </authorList>
    </citation>
    <scope>NUCLEOTIDE SEQUENCE [LARGE SCALE GENOMIC DNA]</scope>
    <source>
        <strain evidence="25">Ec32 / CCAP1310/4</strain>
    </source>
</reference>
<dbReference type="SMART" id="SM01008">
    <property type="entry name" value="Ald_Xan_dh_C"/>
    <property type="match status" value="1"/>
</dbReference>
<dbReference type="SUPFAM" id="SSF56003">
    <property type="entry name" value="Molybdenum cofactor-binding domain"/>
    <property type="match status" value="1"/>
</dbReference>